<sequence length="511" mass="56073">MIIGSLTLVLRRVDVFLGFFAHFLSFLFILLFAICLLKPIPVSLKSDKNIQQSSSETLERAETFFVVSKKSDIPSENSTGPTSSVNNKTLTSQNLHNTTGTGHSGTTEQKSDTSEGEKGTLGTTAGNNTSNNPSLGKSLNETSIISPSNSSDTSLQGPGPNGTLSVSVDDNNNTSVLNVTTSIITETPDSPVTTILKVETHIYTTTETSVSTSISISTITNTVTELPTKSSDKSYTTTTETSASSTSHASPSTTSASDKTDIMDINHEELDSAKHKNIFGEGSLIAILIPLAVFIVIFIALIWFWCRRRRRSSKMAPKRVGNYKITPIINDSSEGIQRTNYSEKDELYCLRQTESNKGGYRGWGPTGTPTNNKSSLSRNQSLSSANVSPAYQKPDYYFSRNNTEKDSDLITSKRMTQNSKSLEPRNLHAQIFNTGKNSNYSTSPYSLNSQNTMESFNRNAALLDYDPNVAKENYSNKLFSESRRNGLLRQNPPSFHRYTEKSEMNDFSKGS</sequence>
<keyword evidence="2" id="KW-1133">Transmembrane helix</keyword>
<feature type="transmembrane region" description="Helical" evidence="2">
    <location>
        <begin position="284"/>
        <end position="305"/>
    </location>
</feature>
<feature type="compositionally biased region" description="Basic and acidic residues" evidence="1">
    <location>
        <begin position="109"/>
        <end position="118"/>
    </location>
</feature>
<accession>A0A899G1H0</accession>
<feature type="transmembrane region" description="Helical" evidence="2">
    <location>
        <begin position="15"/>
        <end position="37"/>
    </location>
</feature>
<feature type="region of interest" description="Disordered" evidence="1">
    <location>
        <begin position="483"/>
        <end position="511"/>
    </location>
</feature>
<keyword evidence="2" id="KW-0472">Membrane</keyword>
<dbReference type="EMBL" id="CP054540">
    <property type="protein sequence ID" value="QSL66042.1"/>
    <property type="molecule type" value="Genomic_DNA"/>
</dbReference>
<reference evidence="3" key="1">
    <citation type="submission" date="2020-06" db="EMBL/GenBank/DDBJ databases">
        <title>Genomes of multiple members of Pneumocystis genus reveal paths to human pathogen Pneumocystis jirovecii.</title>
        <authorList>
            <person name="Cisse O.H."/>
            <person name="Ma L."/>
            <person name="Dekker J."/>
            <person name="Khil P."/>
            <person name="Jo J."/>
            <person name="Brenchley J."/>
            <person name="Blair R."/>
            <person name="Pahar B."/>
            <person name="Chabe M."/>
            <person name="Van Rompay K.A."/>
            <person name="Keesler R."/>
            <person name="Sukura A."/>
            <person name="Hirsch V."/>
            <person name="Kutty G."/>
            <person name="Liu Y."/>
            <person name="Peng L."/>
            <person name="Chen J."/>
            <person name="Song J."/>
            <person name="Weissenbacher-Lang C."/>
            <person name="Xu J."/>
            <person name="Upham N.S."/>
            <person name="Stajich J.E."/>
            <person name="Cuomo C.A."/>
            <person name="Cushion M.T."/>
            <person name="Kovacs J.A."/>
        </authorList>
    </citation>
    <scope>NUCLEOTIDE SEQUENCE</scope>
    <source>
        <strain evidence="3">2A</strain>
    </source>
</reference>
<feature type="region of interest" description="Disordered" evidence="1">
    <location>
        <begin position="359"/>
        <end position="421"/>
    </location>
</feature>
<name>A0A899G1H0_9ASCO</name>
<gene>
    <name evidence="3" type="ORF">MERGE_003179</name>
</gene>
<keyword evidence="4" id="KW-1185">Reference proteome</keyword>
<feature type="region of interest" description="Disordered" evidence="1">
    <location>
        <begin position="227"/>
        <end position="260"/>
    </location>
</feature>
<evidence type="ECO:0000313" key="4">
    <source>
        <dbReference type="Proteomes" id="UP000663699"/>
    </source>
</evidence>
<feature type="compositionally biased region" description="Low complexity" evidence="1">
    <location>
        <begin position="98"/>
        <end position="107"/>
    </location>
</feature>
<feature type="compositionally biased region" description="Low complexity" evidence="1">
    <location>
        <begin position="371"/>
        <end position="386"/>
    </location>
</feature>
<feature type="compositionally biased region" description="Low complexity" evidence="1">
    <location>
        <begin position="142"/>
        <end position="154"/>
    </location>
</feature>
<evidence type="ECO:0000313" key="3">
    <source>
        <dbReference type="EMBL" id="QSL66042.1"/>
    </source>
</evidence>
<feature type="compositionally biased region" description="Polar residues" evidence="1">
    <location>
        <begin position="409"/>
        <end position="421"/>
    </location>
</feature>
<proteinExistence type="predicted"/>
<feature type="compositionally biased region" description="Polar residues" evidence="1">
    <location>
        <begin position="121"/>
        <end position="141"/>
    </location>
</feature>
<dbReference type="OrthoDB" id="5429328at2759"/>
<feature type="region of interest" description="Disordered" evidence="1">
    <location>
        <begin position="71"/>
        <end position="170"/>
    </location>
</feature>
<dbReference type="AlphaFoldDB" id="A0A899G1H0"/>
<feature type="compositionally biased region" description="Low complexity" evidence="1">
    <location>
        <begin position="227"/>
        <end position="257"/>
    </location>
</feature>
<protein>
    <submittedName>
        <fullName evidence="3">Uncharacterized protein</fullName>
    </submittedName>
</protein>
<evidence type="ECO:0000256" key="2">
    <source>
        <dbReference type="SAM" id="Phobius"/>
    </source>
</evidence>
<organism evidence="3 4">
    <name type="scientific">Pneumocystis wakefieldiae</name>
    <dbReference type="NCBI Taxonomy" id="38082"/>
    <lineage>
        <taxon>Eukaryota</taxon>
        <taxon>Fungi</taxon>
        <taxon>Dikarya</taxon>
        <taxon>Ascomycota</taxon>
        <taxon>Taphrinomycotina</taxon>
        <taxon>Pneumocystomycetes</taxon>
        <taxon>Pneumocystaceae</taxon>
        <taxon>Pneumocystis</taxon>
    </lineage>
</organism>
<feature type="compositionally biased region" description="Polar residues" evidence="1">
    <location>
        <begin position="74"/>
        <end position="97"/>
    </location>
</feature>
<feature type="compositionally biased region" description="Basic and acidic residues" evidence="1">
    <location>
        <begin position="497"/>
        <end position="511"/>
    </location>
</feature>
<evidence type="ECO:0000256" key="1">
    <source>
        <dbReference type="SAM" id="MobiDB-lite"/>
    </source>
</evidence>
<dbReference type="Proteomes" id="UP000663699">
    <property type="component" value="Chromosome 9"/>
</dbReference>
<keyword evidence="2" id="KW-0812">Transmembrane</keyword>